<dbReference type="AlphaFoldDB" id="A0AA37P405"/>
<accession>A0AA37P405</accession>
<feature type="region of interest" description="Disordered" evidence="1">
    <location>
        <begin position="1"/>
        <end position="39"/>
    </location>
</feature>
<reference evidence="2" key="1">
    <citation type="submission" date="2022-01" db="EMBL/GenBank/DDBJ databases">
        <title>Novel bile acid biosynthetic pathways are enriched in the microbiome of centenarians.</title>
        <authorList>
            <person name="Sato Y."/>
            <person name="Atarashi K."/>
            <person name="Plichta R.D."/>
            <person name="Arai Y."/>
            <person name="Sasajima S."/>
            <person name="Kearney M.S."/>
            <person name="Suda W."/>
            <person name="Takeshita K."/>
            <person name="Sasaki T."/>
            <person name="Okamoto S."/>
            <person name="Skelly N.A."/>
            <person name="Okamura Y."/>
            <person name="Vlamakis H."/>
            <person name="Li Y."/>
            <person name="Tanoue T."/>
            <person name="Takei H."/>
            <person name="Nittono H."/>
            <person name="Narushima S."/>
            <person name="Irie J."/>
            <person name="Itoh H."/>
            <person name="Moriya K."/>
            <person name="Sugiura Y."/>
            <person name="Suematsu M."/>
            <person name="Moritoki N."/>
            <person name="Shibata S."/>
            <person name="Littman R.D."/>
            <person name="Fischbach A.M."/>
            <person name="Uwamino Y."/>
            <person name="Inoue T."/>
            <person name="Honda A."/>
            <person name="Hattori M."/>
            <person name="Murai T."/>
            <person name="Xavier J.R."/>
            <person name="Hirose N."/>
            <person name="Honda K."/>
        </authorList>
    </citation>
    <scope>NUCLEOTIDE SEQUENCE</scope>
    <source>
        <strain evidence="2">CE91-St16</strain>
    </source>
</reference>
<evidence type="ECO:0000313" key="2">
    <source>
        <dbReference type="EMBL" id="GKI19028.1"/>
    </source>
</evidence>
<sequence>MSAAGSGKRPADNCSRKQPIRFQKTHGGGTGCDAKPKSERHSEYGIYIHQFKTEFAK</sequence>
<protein>
    <submittedName>
        <fullName evidence="2">Uncharacterized protein</fullName>
    </submittedName>
</protein>
<dbReference type="Proteomes" id="UP001055105">
    <property type="component" value="Unassembled WGS sequence"/>
</dbReference>
<dbReference type="EMBL" id="BQOL01000001">
    <property type="protein sequence ID" value="GKI19028.1"/>
    <property type="molecule type" value="Genomic_DNA"/>
</dbReference>
<evidence type="ECO:0000313" key="3">
    <source>
        <dbReference type="Proteomes" id="UP001055105"/>
    </source>
</evidence>
<name>A0AA37P405_9BACT</name>
<organism evidence="2 3">
    <name type="scientific">Alistipes finegoldii</name>
    <dbReference type="NCBI Taxonomy" id="214856"/>
    <lineage>
        <taxon>Bacteria</taxon>
        <taxon>Pseudomonadati</taxon>
        <taxon>Bacteroidota</taxon>
        <taxon>Bacteroidia</taxon>
        <taxon>Bacteroidales</taxon>
        <taxon>Rikenellaceae</taxon>
        <taxon>Alistipes</taxon>
    </lineage>
</organism>
<comment type="caution">
    <text evidence="2">The sequence shown here is derived from an EMBL/GenBank/DDBJ whole genome shotgun (WGS) entry which is preliminary data.</text>
</comment>
<proteinExistence type="predicted"/>
<evidence type="ECO:0000256" key="1">
    <source>
        <dbReference type="SAM" id="MobiDB-lite"/>
    </source>
</evidence>
<gene>
    <name evidence="2" type="ORF">CE91St16_19360</name>
</gene>